<feature type="region of interest" description="Disordered" evidence="1">
    <location>
        <begin position="1"/>
        <end position="71"/>
    </location>
</feature>
<feature type="compositionally biased region" description="Basic residues" evidence="1">
    <location>
        <begin position="56"/>
        <end position="68"/>
    </location>
</feature>
<dbReference type="Proteomes" id="UP000054516">
    <property type="component" value="Unassembled WGS sequence"/>
</dbReference>
<organism evidence="2">
    <name type="scientific">Rosellinia necatrix</name>
    <name type="common">White root-rot fungus</name>
    <dbReference type="NCBI Taxonomy" id="77044"/>
    <lineage>
        <taxon>Eukaryota</taxon>
        <taxon>Fungi</taxon>
        <taxon>Dikarya</taxon>
        <taxon>Ascomycota</taxon>
        <taxon>Pezizomycotina</taxon>
        <taxon>Sordariomycetes</taxon>
        <taxon>Xylariomycetidae</taxon>
        <taxon>Xylariales</taxon>
        <taxon>Xylariaceae</taxon>
        <taxon>Rosellinia</taxon>
    </lineage>
</organism>
<accession>A0A1W2TQB8</accession>
<feature type="compositionally biased region" description="Polar residues" evidence="1">
    <location>
        <begin position="24"/>
        <end position="37"/>
    </location>
</feature>
<evidence type="ECO:0000256" key="1">
    <source>
        <dbReference type="SAM" id="MobiDB-lite"/>
    </source>
</evidence>
<feature type="compositionally biased region" description="Pro residues" evidence="1">
    <location>
        <begin position="44"/>
        <end position="53"/>
    </location>
</feature>
<protein>
    <submittedName>
        <fullName evidence="2">Uncharacterized protein</fullName>
    </submittedName>
</protein>
<evidence type="ECO:0000313" key="2">
    <source>
        <dbReference type="EMBL" id="GAP90618.1"/>
    </source>
</evidence>
<gene>
    <name evidence="2" type="ORF">SAMD00023353_4800720</name>
</gene>
<reference evidence="2" key="1">
    <citation type="submission" date="2016-03" db="EMBL/GenBank/DDBJ databases">
        <title>Draft genome sequence of Rosellinia necatrix.</title>
        <authorList>
            <person name="Kanematsu S."/>
        </authorList>
    </citation>
    <scope>NUCLEOTIDE SEQUENCE [LARGE SCALE GENOMIC DNA]</scope>
    <source>
        <strain evidence="2">W97</strain>
    </source>
</reference>
<proteinExistence type="predicted"/>
<keyword evidence="3" id="KW-1185">Reference proteome</keyword>
<evidence type="ECO:0000313" key="3">
    <source>
        <dbReference type="Proteomes" id="UP000054516"/>
    </source>
</evidence>
<dbReference type="EMBL" id="DF977493">
    <property type="protein sequence ID" value="GAP90618.1"/>
    <property type="molecule type" value="Genomic_DNA"/>
</dbReference>
<dbReference type="AlphaFoldDB" id="A0A1W2TQB8"/>
<sequence>MLQSSTKLNPLSAPFYPAWDKGQPQLNQPAEPSNTAPEVQYPLYPLPQPPSYPPRNGHRRRRRRRRGHKLSEFELNKAPQQPSYANFPPRKKHWAGATNIAPLTPVLCVHGADAMGIPIIRWCTECYIPGLSK</sequence>
<name>A0A1W2TQB8_ROSNE</name>